<evidence type="ECO:0000256" key="7">
    <source>
        <dbReference type="ARBA" id="ARBA00023024"/>
    </source>
</evidence>
<comment type="caution">
    <text evidence="11">The sequence shown here is derived from an EMBL/GenBank/DDBJ whole genome shotgun (WGS) entry which is preliminary data.</text>
</comment>
<gene>
    <name evidence="11" type="ORF">Salat_1704700</name>
</gene>
<dbReference type="InterPro" id="IPR018371">
    <property type="entry name" value="Chitin-binding_1_CS"/>
</dbReference>
<reference evidence="11" key="2">
    <citation type="journal article" date="2024" name="Plant">
        <title>Genomic evolution and insights into agronomic trait innovations of Sesamum species.</title>
        <authorList>
            <person name="Miao H."/>
            <person name="Wang L."/>
            <person name="Qu L."/>
            <person name="Liu H."/>
            <person name="Sun Y."/>
            <person name="Le M."/>
            <person name="Wang Q."/>
            <person name="Wei S."/>
            <person name="Zheng Y."/>
            <person name="Lin W."/>
            <person name="Duan Y."/>
            <person name="Cao H."/>
            <person name="Xiong S."/>
            <person name="Wang X."/>
            <person name="Wei L."/>
            <person name="Li C."/>
            <person name="Ma Q."/>
            <person name="Ju M."/>
            <person name="Zhao R."/>
            <person name="Li G."/>
            <person name="Mu C."/>
            <person name="Tian Q."/>
            <person name="Mei H."/>
            <person name="Zhang T."/>
            <person name="Gao T."/>
            <person name="Zhang H."/>
        </authorList>
    </citation>
    <scope>NUCLEOTIDE SEQUENCE</scope>
    <source>
        <strain evidence="11">3651</strain>
    </source>
</reference>
<keyword evidence="12" id="KW-1185">Reference proteome</keyword>
<protein>
    <submittedName>
        <fullName evidence="11">Endochitinase A</fullName>
    </submittedName>
</protein>
<evidence type="ECO:0000256" key="9">
    <source>
        <dbReference type="SAM" id="SignalP"/>
    </source>
</evidence>
<dbReference type="Gene3D" id="1.10.530.10">
    <property type="match status" value="1"/>
</dbReference>
<accession>A0AAE1Y7H3</accession>
<dbReference type="AlphaFoldDB" id="A0AAE1Y7H3"/>
<evidence type="ECO:0000256" key="5">
    <source>
        <dbReference type="ARBA" id="ARBA00022669"/>
    </source>
</evidence>
<dbReference type="Pfam" id="PF00187">
    <property type="entry name" value="Chitin_bind_1"/>
    <property type="match status" value="1"/>
</dbReference>
<keyword evidence="4" id="KW-0926">Vacuole</keyword>
<dbReference type="PANTHER" id="PTHR22595">
    <property type="entry name" value="CHITINASE-RELATED"/>
    <property type="match status" value="1"/>
</dbReference>
<dbReference type="GO" id="GO:0004568">
    <property type="term" value="F:chitinase activity"/>
    <property type="evidence" value="ECO:0007669"/>
    <property type="project" value="InterPro"/>
</dbReference>
<dbReference type="SUPFAM" id="SSF53955">
    <property type="entry name" value="Lysozyme-like"/>
    <property type="match status" value="1"/>
</dbReference>
<dbReference type="PANTHER" id="PTHR22595:SF193">
    <property type="entry name" value="ENDOCHITINASE EP3"/>
    <property type="match status" value="1"/>
</dbReference>
<dbReference type="GO" id="GO:0016998">
    <property type="term" value="P:cell wall macromolecule catabolic process"/>
    <property type="evidence" value="ECO:0007669"/>
    <property type="project" value="InterPro"/>
</dbReference>
<feature type="signal peptide" evidence="9">
    <location>
        <begin position="1"/>
        <end position="33"/>
    </location>
</feature>
<organism evidence="11 12">
    <name type="scientific">Sesamum alatum</name>
    <dbReference type="NCBI Taxonomy" id="300844"/>
    <lineage>
        <taxon>Eukaryota</taxon>
        <taxon>Viridiplantae</taxon>
        <taxon>Streptophyta</taxon>
        <taxon>Embryophyta</taxon>
        <taxon>Tracheophyta</taxon>
        <taxon>Spermatophyta</taxon>
        <taxon>Magnoliopsida</taxon>
        <taxon>eudicotyledons</taxon>
        <taxon>Gunneridae</taxon>
        <taxon>Pentapetalae</taxon>
        <taxon>asterids</taxon>
        <taxon>lamiids</taxon>
        <taxon>Lamiales</taxon>
        <taxon>Pedaliaceae</taxon>
        <taxon>Sesamum</taxon>
    </lineage>
</organism>
<dbReference type="InterPro" id="IPR036861">
    <property type="entry name" value="Endochitinase-like_sf"/>
</dbReference>
<keyword evidence="6" id="KW-0611">Plant defense</keyword>
<keyword evidence="5" id="KW-0147">Chitin-binding</keyword>
<evidence type="ECO:0000313" key="12">
    <source>
        <dbReference type="Proteomes" id="UP001293254"/>
    </source>
</evidence>
<dbReference type="SMART" id="SM00270">
    <property type="entry name" value="ChtBD1"/>
    <property type="match status" value="1"/>
</dbReference>
<comment type="function">
    <text evidence="1">Defense against chitin-containing fungal pathogens.</text>
</comment>
<reference evidence="11" key="1">
    <citation type="submission" date="2020-06" db="EMBL/GenBank/DDBJ databases">
        <authorList>
            <person name="Li T."/>
            <person name="Hu X."/>
            <person name="Zhang T."/>
            <person name="Song X."/>
            <person name="Zhang H."/>
            <person name="Dai N."/>
            <person name="Sheng W."/>
            <person name="Hou X."/>
            <person name="Wei L."/>
        </authorList>
    </citation>
    <scope>NUCLEOTIDE SEQUENCE</scope>
    <source>
        <strain evidence="11">3651</strain>
        <tissue evidence="11">Leaf</tissue>
    </source>
</reference>
<keyword evidence="7" id="KW-0146">Chitin degradation</keyword>
<name>A0AAE1Y7H3_9LAMI</name>
<dbReference type="InterPro" id="IPR000726">
    <property type="entry name" value="Glyco_hydro_19_cat"/>
</dbReference>
<dbReference type="Proteomes" id="UP001293254">
    <property type="component" value="Unassembled WGS sequence"/>
</dbReference>
<feature type="domain" description="Chitin-binding type-1" evidence="10">
    <location>
        <begin position="35"/>
        <end position="66"/>
    </location>
</feature>
<dbReference type="EMBL" id="JACGWO010000006">
    <property type="protein sequence ID" value="KAK4425109.1"/>
    <property type="molecule type" value="Genomic_DNA"/>
</dbReference>
<keyword evidence="7" id="KW-0119">Carbohydrate metabolism</keyword>
<evidence type="ECO:0000256" key="4">
    <source>
        <dbReference type="ARBA" id="ARBA00022554"/>
    </source>
</evidence>
<dbReference type="Gene3D" id="3.30.60.10">
    <property type="entry name" value="Endochitinase-like"/>
    <property type="match status" value="1"/>
</dbReference>
<dbReference type="SUPFAM" id="SSF57016">
    <property type="entry name" value="Plant lectins/antimicrobial peptides"/>
    <property type="match status" value="1"/>
</dbReference>
<dbReference type="PROSITE" id="PS00026">
    <property type="entry name" value="CHIT_BIND_I_1"/>
    <property type="match status" value="1"/>
</dbReference>
<proteinExistence type="inferred from homology"/>
<keyword evidence="9" id="KW-0732">Signal</keyword>
<dbReference type="InterPro" id="IPR001002">
    <property type="entry name" value="Chitin-bd_1"/>
</dbReference>
<evidence type="ECO:0000313" key="11">
    <source>
        <dbReference type="EMBL" id="KAK4425109.1"/>
    </source>
</evidence>
<dbReference type="GO" id="GO:0006952">
    <property type="term" value="P:defense response"/>
    <property type="evidence" value="ECO:0007669"/>
    <property type="project" value="UniProtKB-KW"/>
</dbReference>
<keyword evidence="8" id="KW-1015">Disulfide bond</keyword>
<sequence length="129" mass="14066">MALSSTKTLSLPPIYTMLAIALLAKTLWMHVWGQNYACAANGCCSRYGYCGTSDTYCGNDYRNGRCYVQIANQAGGGYLERGFYTGAVFLEAACAYPRFGTTGSADDSKRKIAALFAHVTHEIGHKFCF</sequence>
<dbReference type="GO" id="GO:0006032">
    <property type="term" value="P:chitin catabolic process"/>
    <property type="evidence" value="ECO:0007669"/>
    <property type="project" value="UniProtKB-KW"/>
</dbReference>
<evidence type="ECO:0000256" key="3">
    <source>
        <dbReference type="ARBA" id="ARBA00009373"/>
    </source>
</evidence>
<feature type="chain" id="PRO_5042149782" evidence="9">
    <location>
        <begin position="34"/>
        <end position="129"/>
    </location>
</feature>
<dbReference type="GO" id="GO:0008061">
    <property type="term" value="F:chitin binding"/>
    <property type="evidence" value="ECO:0007669"/>
    <property type="project" value="UniProtKB-KW"/>
</dbReference>
<dbReference type="GO" id="GO:0005773">
    <property type="term" value="C:vacuole"/>
    <property type="evidence" value="ECO:0007669"/>
    <property type="project" value="UniProtKB-SubCell"/>
</dbReference>
<comment type="similarity">
    <text evidence="3">Belongs to the glycosyl hydrolase 19 family. Chitinase class I subfamily.</text>
</comment>
<evidence type="ECO:0000259" key="10">
    <source>
        <dbReference type="SMART" id="SM00270"/>
    </source>
</evidence>
<evidence type="ECO:0000256" key="6">
    <source>
        <dbReference type="ARBA" id="ARBA00022821"/>
    </source>
</evidence>
<comment type="subcellular location">
    <subcellularLocation>
        <location evidence="2">Vacuole</location>
    </subcellularLocation>
</comment>
<dbReference type="InterPro" id="IPR023346">
    <property type="entry name" value="Lysozyme-like_dom_sf"/>
</dbReference>
<evidence type="ECO:0000256" key="2">
    <source>
        <dbReference type="ARBA" id="ARBA00004116"/>
    </source>
</evidence>
<keyword evidence="7" id="KW-0624">Polysaccharide degradation</keyword>
<dbReference type="CDD" id="cd00035">
    <property type="entry name" value="ChtBD1"/>
    <property type="match status" value="1"/>
</dbReference>
<dbReference type="Pfam" id="PF00182">
    <property type="entry name" value="Glyco_hydro_19"/>
    <property type="match status" value="1"/>
</dbReference>
<evidence type="ECO:0000256" key="8">
    <source>
        <dbReference type="ARBA" id="ARBA00023157"/>
    </source>
</evidence>
<evidence type="ECO:0000256" key="1">
    <source>
        <dbReference type="ARBA" id="ARBA00003102"/>
    </source>
</evidence>